<evidence type="ECO:0000256" key="2">
    <source>
        <dbReference type="ARBA" id="ARBA00022963"/>
    </source>
</evidence>
<feature type="region of interest" description="Disordered" evidence="4">
    <location>
        <begin position="108"/>
        <end position="146"/>
    </location>
</feature>
<organism evidence="5 6">
    <name type="scientific">Nitzschia inconspicua</name>
    <dbReference type="NCBI Taxonomy" id="303405"/>
    <lineage>
        <taxon>Eukaryota</taxon>
        <taxon>Sar</taxon>
        <taxon>Stramenopiles</taxon>
        <taxon>Ochrophyta</taxon>
        <taxon>Bacillariophyta</taxon>
        <taxon>Bacillariophyceae</taxon>
        <taxon>Bacillariophycidae</taxon>
        <taxon>Bacillariales</taxon>
        <taxon>Bacillariaceae</taxon>
        <taxon>Nitzschia</taxon>
    </lineage>
</organism>
<dbReference type="Pfam" id="PF03403">
    <property type="entry name" value="PAF-AH_p_II"/>
    <property type="match status" value="1"/>
</dbReference>
<evidence type="ECO:0000313" key="5">
    <source>
        <dbReference type="EMBL" id="KAG7341570.1"/>
    </source>
</evidence>
<reference evidence="5" key="2">
    <citation type="submission" date="2021-04" db="EMBL/GenBank/DDBJ databases">
        <authorList>
            <person name="Podell S."/>
        </authorList>
    </citation>
    <scope>NUCLEOTIDE SEQUENCE</scope>
    <source>
        <strain evidence="5">Hildebrandi</strain>
    </source>
</reference>
<dbReference type="PANTHER" id="PTHR10272">
    <property type="entry name" value="PLATELET-ACTIVATING FACTOR ACETYLHYDROLASE"/>
    <property type="match status" value="1"/>
</dbReference>
<dbReference type="GO" id="GO:0003847">
    <property type="term" value="F:1-alkyl-2-acetylglycerophosphocholine esterase activity"/>
    <property type="evidence" value="ECO:0007669"/>
    <property type="project" value="TreeGrafter"/>
</dbReference>
<keyword evidence="3" id="KW-0443">Lipid metabolism</keyword>
<dbReference type="PANTHER" id="PTHR10272:SF0">
    <property type="entry name" value="PLATELET-ACTIVATING FACTOR ACETYLHYDROLASE"/>
    <property type="match status" value="1"/>
</dbReference>
<dbReference type="OrthoDB" id="2363873at2759"/>
<keyword evidence="2" id="KW-0442">Lipid degradation</keyword>
<evidence type="ECO:0000256" key="4">
    <source>
        <dbReference type="SAM" id="MobiDB-lite"/>
    </source>
</evidence>
<dbReference type="AlphaFoldDB" id="A0A9K3KDD4"/>
<evidence type="ECO:0000313" key="6">
    <source>
        <dbReference type="Proteomes" id="UP000693970"/>
    </source>
</evidence>
<feature type="compositionally biased region" description="Low complexity" evidence="4">
    <location>
        <begin position="136"/>
        <end position="145"/>
    </location>
</feature>
<sequence length="268" mass="30132">MALLESNFVQLKTWVVSYFRPEAVQGLVGYLRFGLLEFLSEKSHPCCWNVDSLPDQKFPLVLFSHGLAGTYEMYTELCQHIASLGYCVVALEHQDGSAAYAHDGKKVIPYKKPNDEPYSRQKESAGRSNNDHKNSDNSNNNNDTNPMHLLRKVIQATDTQDLHLVGQSFGGATQMLATQQWTGKSRKKSMPRPKSLLVMDSWAFALTEDVVQQGLSKNDKTQINILSIISEDWEQNNVERLEVAEFLKSSEANTNNHILSMVAPDAIQ</sequence>
<keyword evidence="6" id="KW-1185">Reference proteome</keyword>
<proteinExistence type="predicted"/>
<keyword evidence="1" id="KW-0378">Hydrolase</keyword>
<protein>
    <submittedName>
        <fullName evidence="5">Platelet-activating factor acetylhydrolase domain containing protein</fullName>
    </submittedName>
</protein>
<feature type="compositionally biased region" description="Basic and acidic residues" evidence="4">
    <location>
        <begin position="108"/>
        <end position="135"/>
    </location>
</feature>
<reference evidence="5" key="1">
    <citation type="journal article" date="2021" name="Sci. Rep.">
        <title>Diploid genomic architecture of Nitzschia inconspicua, an elite biomass production diatom.</title>
        <authorList>
            <person name="Oliver A."/>
            <person name="Podell S."/>
            <person name="Pinowska A."/>
            <person name="Traller J.C."/>
            <person name="Smith S.R."/>
            <person name="McClure R."/>
            <person name="Beliaev A."/>
            <person name="Bohutskyi P."/>
            <person name="Hill E.A."/>
            <person name="Rabines A."/>
            <person name="Zheng H."/>
            <person name="Allen L.Z."/>
            <person name="Kuo A."/>
            <person name="Grigoriev I.V."/>
            <person name="Allen A.E."/>
            <person name="Hazlebeck D."/>
            <person name="Allen E.E."/>
        </authorList>
    </citation>
    <scope>NUCLEOTIDE SEQUENCE</scope>
    <source>
        <strain evidence="5">Hildebrandi</strain>
    </source>
</reference>
<dbReference type="GO" id="GO:0016042">
    <property type="term" value="P:lipid catabolic process"/>
    <property type="evidence" value="ECO:0007669"/>
    <property type="project" value="UniProtKB-KW"/>
</dbReference>
<dbReference type="EMBL" id="JAGRRH010000026">
    <property type="protein sequence ID" value="KAG7341570.1"/>
    <property type="molecule type" value="Genomic_DNA"/>
</dbReference>
<evidence type="ECO:0000256" key="1">
    <source>
        <dbReference type="ARBA" id="ARBA00022801"/>
    </source>
</evidence>
<comment type="caution">
    <text evidence="5">The sequence shown here is derived from an EMBL/GenBank/DDBJ whole genome shotgun (WGS) entry which is preliminary data.</text>
</comment>
<evidence type="ECO:0000256" key="3">
    <source>
        <dbReference type="ARBA" id="ARBA00023098"/>
    </source>
</evidence>
<name>A0A9K3KDD4_9STRA</name>
<dbReference type="Proteomes" id="UP000693970">
    <property type="component" value="Unassembled WGS sequence"/>
</dbReference>
<gene>
    <name evidence="5" type="ORF">IV203_023523</name>
</gene>
<accession>A0A9K3KDD4</accession>